<evidence type="ECO:0000256" key="5">
    <source>
        <dbReference type="ARBA" id="ARBA00022679"/>
    </source>
</evidence>
<comment type="similarity">
    <text evidence="3">Belongs to the glycosyltransferase 8 family.</text>
</comment>
<dbReference type="AlphaFoldDB" id="A0A0D7LGQ5"/>
<sequence>MNFDCHQSIKDTIEVFGAPETQTPQLNIAWGVDQNFMFGAAVSMSSVLLHNKDISIHFHLFTDYLDSDYRKRLEKLAKQFSTNITVYVMDAEGLKILPCGNAWSHATYFRFIAFEYLSEKIDNLLYIDADVVCKGSLIELTQINLEHHVAAVIQDVEDSRVYAAQRLNTPEFNEQYFNAGVIFANLKEWKKQKFFTEAFSILLDKTRKFAFLDQDVLNIMFFGKTIFLPRIYDAIYGIKQELKSKDTSSYKEYITDDTILIHYIGVTKPWNSWANYPSAQFFVDAWKASPWADVPLLPARTPKQYKKKSRHERLQGKYFASVISYIGYLREKLKSK</sequence>
<evidence type="ECO:0000256" key="7">
    <source>
        <dbReference type="ARBA" id="ARBA00022842"/>
    </source>
</evidence>
<dbReference type="OrthoDB" id="9807549at2"/>
<keyword evidence="6" id="KW-0479">Metal-binding</keyword>
<evidence type="ECO:0000313" key="11">
    <source>
        <dbReference type="EMBL" id="QLV28531.1"/>
    </source>
</evidence>
<evidence type="ECO:0000313" key="13">
    <source>
        <dbReference type="Proteomes" id="UP000885148"/>
    </source>
</evidence>
<keyword evidence="5" id="KW-0808">Transferase</keyword>
<evidence type="ECO:0000256" key="1">
    <source>
        <dbReference type="ARBA" id="ARBA00001946"/>
    </source>
</evidence>
<reference evidence="10" key="4">
    <citation type="submission" date="2021-07" db="EMBL/GenBank/DDBJ databases">
        <authorList>
            <consortium name="NCBI Pathogen Detection Project"/>
        </authorList>
    </citation>
    <scope>NUCLEOTIDE SEQUENCE</scope>
    <source>
        <strain evidence="10">91871</strain>
    </source>
</reference>
<proteinExistence type="inferred from homology"/>
<feature type="domain" description="Glycosyl transferase family 8 C-terminal" evidence="9">
    <location>
        <begin position="276"/>
        <end position="332"/>
    </location>
</feature>
<gene>
    <name evidence="11" type="ORF">HV178_00530</name>
    <name evidence="10" type="ORF">KV121_002795</name>
</gene>
<dbReference type="Pfam" id="PF08437">
    <property type="entry name" value="Glyco_transf_8C"/>
    <property type="match status" value="1"/>
</dbReference>
<keyword evidence="8" id="KW-0448">Lipopolysaccharide biosynthesis</keyword>
<evidence type="ECO:0000256" key="4">
    <source>
        <dbReference type="ARBA" id="ARBA00022676"/>
    </source>
</evidence>
<dbReference type="InterPro" id="IPR029044">
    <property type="entry name" value="Nucleotide-diphossugar_trans"/>
</dbReference>
<evidence type="ECO:0000256" key="2">
    <source>
        <dbReference type="ARBA" id="ARBA00004713"/>
    </source>
</evidence>
<dbReference type="Gene3D" id="3.90.550.10">
    <property type="entry name" value="Spore Coat Polysaccharide Biosynthesis Protein SpsA, Chain A"/>
    <property type="match status" value="1"/>
</dbReference>
<dbReference type="Pfam" id="PF01501">
    <property type="entry name" value="Glyco_transf_8"/>
    <property type="match status" value="1"/>
</dbReference>
<evidence type="ECO:0000259" key="9">
    <source>
        <dbReference type="Pfam" id="PF08437"/>
    </source>
</evidence>
<dbReference type="GO" id="GO:0046872">
    <property type="term" value="F:metal ion binding"/>
    <property type="evidence" value="ECO:0007669"/>
    <property type="project" value="UniProtKB-KW"/>
</dbReference>
<keyword evidence="4" id="KW-0328">Glycosyltransferase</keyword>
<evidence type="ECO:0000256" key="8">
    <source>
        <dbReference type="ARBA" id="ARBA00022985"/>
    </source>
</evidence>
<reference evidence="10" key="1">
    <citation type="journal article" date="2018" name="Genome Biol.">
        <title>SKESA: strategic k-mer extension for scrupulous assemblies.</title>
        <authorList>
            <person name="Souvorov A."/>
            <person name="Agarwala R."/>
            <person name="Lipman D.J."/>
        </authorList>
    </citation>
    <scope>NUCLEOTIDE SEQUENCE</scope>
    <source>
        <strain evidence="10">91871</strain>
    </source>
</reference>
<dbReference type="GO" id="GO:0008918">
    <property type="term" value="F:lipopolysaccharide 3-alpha-galactosyltransferase activity"/>
    <property type="evidence" value="ECO:0007669"/>
    <property type="project" value="InterPro"/>
</dbReference>
<evidence type="ECO:0000256" key="3">
    <source>
        <dbReference type="ARBA" id="ARBA00006351"/>
    </source>
</evidence>
<dbReference type="CDD" id="cd04194">
    <property type="entry name" value="GT8_A4GalT_like"/>
    <property type="match status" value="1"/>
</dbReference>
<dbReference type="EMBL" id="DAESCB010000008">
    <property type="protein sequence ID" value="HBH7042713.1"/>
    <property type="molecule type" value="Genomic_DNA"/>
</dbReference>
<dbReference type="EMBL" id="CP056573">
    <property type="protein sequence ID" value="QLV28531.1"/>
    <property type="molecule type" value="Genomic_DNA"/>
</dbReference>
<comment type="pathway">
    <text evidence="2">Bacterial outer membrane biogenesis; LPS core biosynthesis.</text>
</comment>
<organism evidence="10 13">
    <name type="scientific">Citrobacter freundii</name>
    <dbReference type="NCBI Taxonomy" id="546"/>
    <lineage>
        <taxon>Bacteria</taxon>
        <taxon>Pseudomonadati</taxon>
        <taxon>Pseudomonadota</taxon>
        <taxon>Gammaproteobacteria</taxon>
        <taxon>Enterobacterales</taxon>
        <taxon>Enterobacteriaceae</taxon>
        <taxon>Citrobacter</taxon>
        <taxon>Citrobacter freundii complex</taxon>
    </lineage>
</organism>
<dbReference type="Proteomes" id="UP000885148">
    <property type="component" value="Unassembled WGS sequence"/>
</dbReference>
<dbReference type="PANTHER" id="PTHR13778">
    <property type="entry name" value="GLYCOSYLTRANSFERASE 8 DOMAIN-CONTAINING PROTEIN"/>
    <property type="match status" value="1"/>
</dbReference>
<reference evidence="11" key="3">
    <citation type="journal article" date="2021" name="Microb. Genom.">
        <title>A genomic epidemiological study shows that prevalence of antimicrobial resistance in Enterobacterales is associated with the livestock host, as well as antimicrobial usage.</title>
        <authorList>
            <person name="AbuOun M."/>
            <person name="Jones H."/>
            <person name="Stubberfield E."/>
            <person name="Gilson D."/>
            <person name="Shaw L.P."/>
            <person name="Hubbard A.T.M."/>
            <person name="Chau K.K."/>
            <person name="Sebra R."/>
            <person name="Peto T.E.A."/>
            <person name="Crook D.W."/>
            <person name="Read D.S."/>
            <person name="Gweon H.S."/>
            <person name="Walker A.S."/>
            <person name="Stoesser N."/>
            <person name="Smith R.P."/>
            <person name="Anjum M.F."/>
            <person name="On Behalf Of The Rehab Consortium."/>
        </authorList>
    </citation>
    <scope>NUCLEOTIDE SEQUENCE</scope>
    <source>
        <strain evidence="11">RHBSTW-00370</strain>
    </source>
</reference>
<dbReference type="InterPro" id="IPR002495">
    <property type="entry name" value="Glyco_trans_8"/>
</dbReference>
<dbReference type="SUPFAM" id="SSF53448">
    <property type="entry name" value="Nucleotide-diphospho-sugar transferases"/>
    <property type="match status" value="1"/>
</dbReference>
<protein>
    <submittedName>
        <fullName evidence="10">Lipopolysaccharide 1,2-glucosyltransferase</fullName>
    </submittedName>
</protein>
<keyword evidence="7" id="KW-0460">Magnesium</keyword>
<name>A0A0D7LGQ5_CITFR</name>
<dbReference type="InterPro" id="IPR050748">
    <property type="entry name" value="Glycosyltrans_8_dom-fam"/>
</dbReference>
<accession>A0A0D7LGQ5</accession>
<reference evidence="12" key="2">
    <citation type="submission" date="2020-06" db="EMBL/GenBank/DDBJ databases">
        <title>REHAB project genomes.</title>
        <authorList>
            <person name="Shaw L.P."/>
        </authorList>
    </citation>
    <scope>NUCLEOTIDE SEQUENCE [LARGE SCALE GENOMIC DNA]</scope>
    <source>
        <strain evidence="12">RHBSTW-00370</strain>
    </source>
</reference>
<comment type="cofactor">
    <cofactor evidence="1">
        <name>Mg(2+)</name>
        <dbReference type="ChEBI" id="CHEBI:18420"/>
    </cofactor>
</comment>
<dbReference type="RefSeq" id="WP_044714175.1">
    <property type="nucleotide sequence ID" value="NZ_AP028314.1"/>
</dbReference>
<dbReference type="Proteomes" id="UP000512222">
    <property type="component" value="Chromosome"/>
</dbReference>
<evidence type="ECO:0000256" key="6">
    <source>
        <dbReference type="ARBA" id="ARBA00022723"/>
    </source>
</evidence>
<dbReference type="STRING" id="1333848.CFNIH1_05745"/>
<evidence type="ECO:0000313" key="10">
    <source>
        <dbReference type="EMBL" id="HBH7042713.1"/>
    </source>
</evidence>
<evidence type="ECO:0000313" key="12">
    <source>
        <dbReference type="Proteomes" id="UP000512222"/>
    </source>
</evidence>
<dbReference type="InterPro" id="IPR013645">
    <property type="entry name" value="Glyco_transf_8N"/>
</dbReference>
<dbReference type="PANTHER" id="PTHR13778:SF64">
    <property type="entry name" value="LIPOPOLYSACCHARIDE 1,2-GLUCOSYLTRANSFERASE"/>
    <property type="match status" value="1"/>
</dbReference>